<dbReference type="AlphaFoldDB" id="A0AAD3TP92"/>
<evidence type="ECO:0000256" key="3">
    <source>
        <dbReference type="ARBA" id="ARBA00022448"/>
    </source>
</evidence>
<keyword evidence="5 9" id="KW-0256">Endoplasmic reticulum</keyword>
<gene>
    <name evidence="9 11" type="primary">GET1</name>
    <name evidence="11" type="ORF">CspeluHIS016_0106950</name>
</gene>
<evidence type="ECO:0000256" key="4">
    <source>
        <dbReference type="ARBA" id="ARBA00022692"/>
    </source>
</evidence>
<dbReference type="GO" id="GO:0043495">
    <property type="term" value="F:protein-membrane adaptor activity"/>
    <property type="evidence" value="ECO:0007669"/>
    <property type="project" value="TreeGrafter"/>
</dbReference>
<dbReference type="InterPro" id="IPR027538">
    <property type="entry name" value="Get1_fungi"/>
</dbReference>
<dbReference type="GO" id="GO:0071816">
    <property type="term" value="P:tail-anchored membrane protein insertion into ER membrane"/>
    <property type="evidence" value="ECO:0007669"/>
    <property type="project" value="InterPro"/>
</dbReference>
<dbReference type="GO" id="GO:0005789">
    <property type="term" value="C:endoplasmic reticulum membrane"/>
    <property type="evidence" value="ECO:0007669"/>
    <property type="project" value="UniProtKB-SubCell"/>
</dbReference>
<evidence type="ECO:0000313" key="12">
    <source>
        <dbReference type="Proteomes" id="UP001222932"/>
    </source>
</evidence>
<evidence type="ECO:0000256" key="9">
    <source>
        <dbReference type="HAMAP-Rule" id="MF_03113"/>
    </source>
</evidence>
<dbReference type="PANTHER" id="PTHR42650">
    <property type="entry name" value="TAIL-ANCHORED PROTEIN INSERTION RECEPTOR WRB"/>
    <property type="match status" value="1"/>
</dbReference>
<comment type="caution">
    <text evidence="9">Lacks conserved residue(s) required for the propagation of feature annotation.</text>
</comment>
<dbReference type="Pfam" id="PF04420">
    <property type="entry name" value="CHD5"/>
    <property type="match status" value="1"/>
</dbReference>
<reference evidence="11" key="1">
    <citation type="journal article" date="2023" name="BMC Genomics">
        <title>Chromosome-level genome assemblies of Cutaneotrichosporon spp. (Trichosporonales, Basidiomycota) reveal imbalanced evolution between nucleotide sequences and chromosome synteny.</title>
        <authorList>
            <person name="Kobayashi Y."/>
            <person name="Kayamori A."/>
            <person name="Aoki K."/>
            <person name="Shiwa Y."/>
            <person name="Matsutani M."/>
            <person name="Fujita N."/>
            <person name="Sugita T."/>
            <person name="Iwasaki W."/>
            <person name="Tanaka N."/>
            <person name="Takashima M."/>
        </authorList>
    </citation>
    <scope>NUCLEOTIDE SEQUENCE</scope>
    <source>
        <strain evidence="11">HIS016</strain>
    </source>
</reference>
<evidence type="ECO:0000256" key="1">
    <source>
        <dbReference type="ARBA" id="ARBA00004477"/>
    </source>
</evidence>
<reference evidence="11" key="2">
    <citation type="submission" date="2023-06" db="EMBL/GenBank/DDBJ databases">
        <authorList>
            <person name="Kobayashi Y."/>
            <person name="Kayamori A."/>
            <person name="Aoki K."/>
            <person name="Shiwa Y."/>
            <person name="Fujita N."/>
            <person name="Sugita T."/>
            <person name="Iwasaki W."/>
            <person name="Tanaka N."/>
            <person name="Takashima M."/>
        </authorList>
    </citation>
    <scope>NUCLEOTIDE SEQUENCE</scope>
    <source>
        <strain evidence="11">HIS016</strain>
    </source>
</reference>
<dbReference type="GO" id="GO:0043529">
    <property type="term" value="C:GET complex"/>
    <property type="evidence" value="ECO:0007669"/>
    <property type="project" value="InterPro"/>
</dbReference>
<keyword evidence="7" id="KW-0175">Coiled coil</keyword>
<evidence type="ECO:0008006" key="13">
    <source>
        <dbReference type="Google" id="ProtNLM"/>
    </source>
</evidence>
<dbReference type="Proteomes" id="UP001222932">
    <property type="component" value="Unassembled WGS sequence"/>
</dbReference>
<dbReference type="PANTHER" id="PTHR42650:SF1">
    <property type="entry name" value="GUIDED ENTRY OF TAIL-ANCHORED PROTEINS FACTOR 1"/>
    <property type="match status" value="1"/>
</dbReference>
<evidence type="ECO:0000256" key="10">
    <source>
        <dbReference type="SAM" id="Phobius"/>
    </source>
</evidence>
<feature type="transmembrane region" description="Helical" evidence="10">
    <location>
        <begin position="102"/>
        <end position="125"/>
    </location>
</feature>
<dbReference type="HAMAP" id="MF_03113">
    <property type="entry name" value="Get1"/>
    <property type="match status" value="1"/>
</dbReference>
<evidence type="ECO:0000256" key="5">
    <source>
        <dbReference type="ARBA" id="ARBA00022824"/>
    </source>
</evidence>
<comment type="caution">
    <text evidence="11">The sequence shown here is derived from an EMBL/GenBank/DDBJ whole genome shotgun (WGS) entry which is preliminary data.</text>
</comment>
<evidence type="ECO:0000313" key="11">
    <source>
        <dbReference type="EMBL" id="GMK54109.1"/>
    </source>
</evidence>
<organism evidence="11 12">
    <name type="scientific">Cutaneotrichosporon spelunceum</name>
    <dbReference type="NCBI Taxonomy" id="1672016"/>
    <lineage>
        <taxon>Eukaryota</taxon>
        <taxon>Fungi</taxon>
        <taxon>Dikarya</taxon>
        <taxon>Basidiomycota</taxon>
        <taxon>Agaricomycotina</taxon>
        <taxon>Tremellomycetes</taxon>
        <taxon>Trichosporonales</taxon>
        <taxon>Trichosporonaceae</taxon>
        <taxon>Cutaneotrichosporon</taxon>
    </lineage>
</organism>
<comment type="subcellular location">
    <subcellularLocation>
        <location evidence="1">Endoplasmic reticulum membrane</location>
        <topology evidence="1">Multi-pass membrane protein</topology>
    </subcellularLocation>
</comment>
<name>A0AAD3TP92_9TREE</name>
<proteinExistence type="inferred from homology"/>
<evidence type="ECO:0000256" key="6">
    <source>
        <dbReference type="ARBA" id="ARBA00022989"/>
    </source>
</evidence>
<keyword evidence="6 9" id="KW-1133">Transmembrane helix</keyword>
<feature type="transmembrane region" description="Helical" evidence="10">
    <location>
        <begin position="6"/>
        <end position="24"/>
    </location>
</feature>
<keyword evidence="4 9" id="KW-0812">Transmembrane</keyword>
<dbReference type="InterPro" id="IPR029012">
    <property type="entry name" value="Helix_hairpin_bin_sf"/>
</dbReference>
<sequence>MANLNLPVVVFLFVLLAQIITWVGKTALQELAFSFYTRVFLSSSQKTQKRLRSQVLQDKAELNKTSSQDEFAKWAKLKRRVDKSLDDLEKTNNKLSSARSSFALRFSSFLWVITTGSSLFLAWYYRRVPVFWLPDGWLPRLVVSILAFPGAPKGSVSVGAWSAVCRQVLLALEHIVKSLRTPTPTAEAMAVPVDVKAGTVKPKTNLPEAKIEEIETEELD</sequence>
<keyword evidence="8 9" id="KW-0472">Membrane</keyword>
<dbReference type="Gene3D" id="1.10.287.660">
    <property type="entry name" value="Helix hairpin bin"/>
    <property type="match status" value="1"/>
</dbReference>
<dbReference type="InterPro" id="IPR028945">
    <property type="entry name" value="Get1"/>
</dbReference>
<accession>A0AAD3TP92</accession>
<dbReference type="FunFam" id="1.10.287.660:FF:000006">
    <property type="entry name" value="Protein GET1"/>
    <property type="match status" value="1"/>
</dbReference>
<keyword evidence="3 9" id="KW-0813">Transport</keyword>
<feature type="topological domain" description="Cytoplasmic" evidence="9">
    <location>
        <begin position="173"/>
        <end position="220"/>
    </location>
</feature>
<evidence type="ECO:0000256" key="8">
    <source>
        <dbReference type="ARBA" id="ARBA00023136"/>
    </source>
</evidence>
<protein>
    <recommendedName>
        <fullName evidence="13">Guided entry of tail-anchored proteins 1</fullName>
    </recommendedName>
</protein>
<dbReference type="EMBL" id="BTCM01000001">
    <property type="protein sequence ID" value="GMK54109.1"/>
    <property type="molecule type" value="Genomic_DNA"/>
</dbReference>
<evidence type="ECO:0000256" key="2">
    <source>
        <dbReference type="ARBA" id="ARBA00010799"/>
    </source>
</evidence>
<evidence type="ECO:0000256" key="7">
    <source>
        <dbReference type="ARBA" id="ARBA00023054"/>
    </source>
</evidence>
<comment type="similarity">
    <text evidence="2 9">Belongs to the WRB/GET1 family.</text>
</comment>
<keyword evidence="12" id="KW-1185">Reference proteome</keyword>
<feature type="topological domain" description="Lumenal" evidence="9">
    <location>
        <begin position="1"/>
        <end position="6"/>
    </location>
</feature>